<feature type="region of interest" description="Disordered" evidence="1">
    <location>
        <begin position="47"/>
        <end position="74"/>
    </location>
</feature>
<accession>A0A4W2DEK4</accession>
<protein>
    <submittedName>
        <fullName evidence="2">Uncharacterized protein</fullName>
    </submittedName>
</protein>
<name>A0A4W2DEK4_BOBOX</name>
<proteinExistence type="predicted"/>
<dbReference type="Ensembl" id="ENSBIXT00000038002.1">
    <property type="protein sequence ID" value="ENSBIXP00000022730.1"/>
    <property type="gene ID" value="ENSBIXG00000025520.1"/>
</dbReference>
<reference evidence="2" key="3">
    <citation type="submission" date="2025-09" db="UniProtKB">
        <authorList>
            <consortium name="Ensembl"/>
        </authorList>
    </citation>
    <scope>IDENTIFICATION</scope>
</reference>
<dbReference type="AlphaFoldDB" id="A0A4W2DEK4"/>
<organism evidence="2 3">
    <name type="scientific">Bos indicus x Bos taurus</name>
    <name type="common">Hybrid cattle</name>
    <dbReference type="NCBI Taxonomy" id="30522"/>
    <lineage>
        <taxon>Eukaryota</taxon>
        <taxon>Metazoa</taxon>
        <taxon>Chordata</taxon>
        <taxon>Craniata</taxon>
        <taxon>Vertebrata</taxon>
        <taxon>Euteleostomi</taxon>
        <taxon>Mammalia</taxon>
        <taxon>Eutheria</taxon>
        <taxon>Laurasiatheria</taxon>
        <taxon>Artiodactyla</taxon>
        <taxon>Ruminantia</taxon>
        <taxon>Pecora</taxon>
        <taxon>Bovidae</taxon>
        <taxon>Bovinae</taxon>
        <taxon>Bos</taxon>
    </lineage>
</organism>
<evidence type="ECO:0000313" key="2">
    <source>
        <dbReference type="Ensembl" id="ENSBIXP00000022730.1"/>
    </source>
</evidence>
<evidence type="ECO:0000313" key="3">
    <source>
        <dbReference type="Proteomes" id="UP000314981"/>
    </source>
</evidence>
<dbReference type="Proteomes" id="UP000314981">
    <property type="component" value="Chromosome 4"/>
</dbReference>
<keyword evidence="3" id="KW-1185">Reference proteome</keyword>
<reference evidence="2" key="2">
    <citation type="submission" date="2025-08" db="UniProtKB">
        <authorList>
            <consortium name="Ensembl"/>
        </authorList>
    </citation>
    <scope>IDENTIFICATION</scope>
</reference>
<evidence type="ECO:0000256" key="1">
    <source>
        <dbReference type="SAM" id="MobiDB-lite"/>
    </source>
</evidence>
<feature type="region of interest" description="Disordered" evidence="1">
    <location>
        <begin position="89"/>
        <end position="108"/>
    </location>
</feature>
<feature type="compositionally biased region" description="Gly residues" evidence="1">
    <location>
        <begin position="57"/>
        <end position="67"/>
    </location>
</feature>
<reference evidence="2 3" key="1">
    <citation type="submission" date="2018-11" db="EMBL/GenBank/DDBJ databases">
        <title>Haplotype-resolved cattle genomes.</title>
        <authorList>
            <person name="Low W.Y."/>
            <person name="Tearle R."/>
            <person name="Bickhart D.M."/>
            <person name="Rosen B.D."/>
            <person name="Koren S."/>
            <person name="Rhie A."/>
            <person name="Hiendleder S."/>
            <person name="Phillippy A.M."/>
            <person name="Smith T.P.L."/>
            <person name="Williams J.L."/>
        </authorList>
    </citation>
    <scope>NUCLEOTIDE SEQUENCE [LARGE SCALE GENOMIC DNA]</scope>
</reference>
<sequence length="108" mass="11021">MDWGKTLSSEQPRAADLASLPLISRLSRVSRARACLSGWVVPGSGSWDLGETPGVGSASGPGLGGQGMQTPMGSAPAFSLRIDLSPKPLPGGLWPPVKAPSLGTRSRA</sequence>